<keyword evidence="6" id="KW-0067">ATP-binding</keyword>
<evidence type="ECO:0000256" key="4">
    <source>
        <dbReference type="ARBA" id="ARBA00022801"/>
    </source>
</evidence>
<dbReference type="GO" id="GO:0003724">
    <property type="term" value="F:RNA helicase activity"/>
    <property type="evidence" value="ECO:0007669"/>
    <property type="project" value="UniProtKB-EC"/>
</dbReference>
<dbReference type="GO" id="GO:0016787">
    <property type="term" value="F:hydrolase activity"/>
    <property type="evidence" value="ECO:0007669"/>
    <property type="project" value="UniProtKB-KW"/>
</dbReference>
<comment type="similarity">
    <text evidence="1">Belongs to the DEAD box helicase family. DDX21/DDX50 subfamily.</text>
</comment>
<dbReference type="SMART" id="SM00487">
    <property type="entry name" value="DEXDc"/>
    <property type="match status" value="1"/>
</dbReference>
<dbReference type="PANTHER" id="PTHR47963">
    <property type="entry name" value="DEAD-BOX ATP-DEPENDENT RNA HELICASE 47, MITOCHONDRIAL"/>
    <property type="match status" value="1"/>
</dbReference>
<feature type="non-terminal residue" evidence="11">
    <location>
        <position position="1"/>
    </location>
</feature>
<keyword evidence="7" id="KW-0694">RNA-binding</keyword>
<keyword evidence="5 11" id="KW-0347">Helicase</keyword>
<feature type="compositionally biased region" description="Basic and acidic residues" evidence="8">
    <location>
        <begin position="1"/>
        <end position="20"/>
    </location>
</feature>
<dbReference type="PANTHER" id="PTHR47963:SF8">
    <property type="entry name" value="ATP-DEPENDENT RNA HELICASE DEAD"/>
    <property type="match status" value="1"/>
</dbReference>
<dbReference type="Pfam" id="PF08152">
    <property type="entry name" value="GUCT"/>
    <property type="match status" value="1"/>
</dbReference>
<accession>A4V6M8</accession>
<dbReference type="AlphaFoldDB" id="A4V6M8"/>
<feature type="compositionally biased region" description="Low complexity" evidence="8">
    <location>
        <begin position="609"/>
        <end position="618"/>
    </location>
</feature>
<dbReference type="GO" id="GO:0003723">
    <property type="term" value="F:RNA binding"/>
    <property type="evidence" value="ECO:0007669"/>
    <property type="project" value="UniProtKB-KW"/>
</dbReference>
<dbReference type="PROSITE" id="PS51194">
    <property type="entry name" value="HELICASE_CTER"/>
    <property type="match status" value="1"/>
</dbReference>
<dbReference type="SUPFAM" id="SSF52540">
    <property type="entry name" value="P-loop containing nucleoside triphosphate hydrolases"/>
    <property type="match status" value="1"/>
</dbReference>
<dbReference type="Gene3D" id="3.40.50.300">
    <property type="entry name" value="P-loop containing nucleotide triphosphate hydrolases"/>
    <property type="match status" value="2"/>
</dbReference>
<evidence type="ECO:0000256" key="2">
    <source>
        <dbReference type="ARBA" id="ARBA00012552"/>
    </source>
</evidence>
<dbReference type="InterPro" id="IPR012562">
    <property type="entry name" value="GUCT"/>
</dbReference>
<evidence type="ECO:0000259" key="10">
    <source>
        <dbReference type="PROSITE" id="PS51194"/>
    </source>
</evidence>
<dbReference type="SUPFAM" id="SSF54928">
    <property type="entry name" value="RNA-binding domain, RBD"/>
    <property type="match status" value="1"/>
</dbReference>
<evidence type="ECO:0000313" key="11">
    <source>
        <dbReference type="EMBL" id="BAF57642.1"/>
    </source>
</evidence>
<reference evidence="11" key="1">
    <citation type="submission" date="2007-04" db="EMBL/GenBank/DDBJ databases">
        <title>DjCBC-1, a conserved DEAD box RNA helicase of the RCK/p54/Me31B family, is a component of RNA-protein complexes in planarian stem cells and neurons.</title>
        <authorList>
            <person name="Kashikawa M."/>
            <person name="Shibata N."/>
            <person name="Agata K."/>
        </authorList>
    </citation>
    <scope>NUCLEOTIDE SEQUENCE</scope>
</reference>
<keyword evidence="3" id="KW-0547">Nucleotide-binding</keyword>
<feature type="region of interest" description="Disordered" evidence="8">
    <location>
        <begin position="579"/>
        <end position="627"/>
    </location>
</feature>
<dbReference type="InterPro" id="IPR014001">
    <property type="entry name" value="Helicase_ATP-bd"/>
</dbReference>
<feature type="region of interest" description="Disordered" evidence="8">
    <location>
        <begin position="1"/>
        <end position="21"/>
    </location>
</feature>
<dbReference type="CDD" id="cd18787">
    <property type="entry name" value="SF2_C_DEAD"/>
    <property type="match status" value="1"/>
</dbReference>
<dbReference type="Pfam" id="PF00271">
    <property type="entry name" value="Helicase_C"/>
    <property type="match status" value="1"/>
</dbReference>
<organism evidence="11">
    <name type="scientific">Dugesia japonica</name>
    <name type="common">Planarian</name>
    <dbReference type="NCBI Taxonomy" id="6161"/>
    <lineage>
        <taxon>Eukaryota</taxon>
        <taxon>Metazoa</taxon>
        <taxon>Spiralia</taxon>
        <taxon>Lophotrochozoa</taxon>
        <taxon>Platyhelminthes</taxon>
        <taxon>Rhabditophora</taxon>
        <taxon>Seriata</taxon>
        <taxon>Tricladida</taxon>
        <taxon>Continenticola</taxon>
        <taxon>Geoplanoidea</taxon>
        <taxon>Dugesiidae</taxon>
        <taxon>Dugesia</taxon>
    </lineage>
</organism>
<dbReference type="InterPro" id="IPR050547">
    <property type="entry name" value="DEAD_box_RNA_helicases"/>
</dbReference>
<protein>
    <recommendedName>
        <fullName evidence="2">RNA helicase</fullName>
        <ecNumber evidence="2">3.6.4.13</ecNumber>
    </recommendedName>
</protein>
<dbReference type="InterPro" id="IPR035979">
    <property type="entry name" value="RBD_domain_sf"/>
</dbReference>
<dbReference type="GO" id="GO:0005524">
    <property type="term" value="F:ATP binding"/>
    <property type="evidence" value="ECO:0007669"/>
    <property type="project" value="UniProtKB-KW"/>
</dbReference>
<dbReference type="SMART" id="SM00490">
    <property type="entry name" value="HELICc"/>
    <property type="match status" value="1"/>
</dbReference>
<evidence type="ECO:0000259" key="9">
    <source>
        <dbReference type="PROSITE" id="PS51192"/>
    </source>
</evidence>
<evidence type="ECO:0000256" key="1">
    <source>
        <dbReference type="ARBA" id="ARBA00006517"/>
    </source>
</evidence>
<keyword evidence="4" id="KW-0378">Hydrolase</keyword>
<evidence type="ECO:0000256" key="5">
    <source>
        <dbReference type="ARBA" id="ARBA00022806"/>
    </source>
</evidence>
<evidence type="ECO:0000256" key="6">
    <source>
        <dbReference type="ARBA" id="ARBA00022840"/>
    </source>
</evidence>
<feature type="compositionally biased region" description="Gly residues" evidence="8">
    <location>
        <begin position="587"/>
        <end position="596"/>
    </location>
</feature>
<dbReference type="Pfam" id="PF00270">
    <property type="entry name" value="DEAD"/>
    <property type="match status" value="1"/>
</dbReference>
<dbReference type="InterPro" id="IPR001650">
    <property type="entry name" value="Helicase_C-like"/>
</dbReference>
<dbReference type="InterPro" id="IPR059027">
    <property type="entry name" value="DD_DDX21-DDX50"/>
</dbReference>
<feature type="domain" description="Helicase C-terminal" evidence="10">
    <location>
        <begin position="287"/>
        <end position="434"/>
    </location>
</feature>
<dbReference type="EC" id="3.6.4.13" evidence="2"/>
<dbReference type="InterPro" id="IPR011545">
    <property type="entry name" value="DEAD/DEAH_box_helicase_dom"/>
</dbReference>
<evidence type="ECO:0000256" key="7">
    <source>
        <dbReference type="ARBA" id="ARBA00022884"/>
    </source>
</evidence>
<dbReference type="Gene3D" id="3.30.70.2280">
    <property type="match status" value="1"/>
</dbReference>
<feature type="domain" description="Helicase ATP-binding" evidence="9">
    <location>
        <begin position="75"/>
        <end position="257"/>
    </location>
</feature>
<dbReference type="InterPro" id="IPR027417">
    <property type="entry name" value="P-loop_NTPase"/>
</dbReference>
<dbReference type="PROSITE" id="PS51192">
    <property type="entry name" value="HELICASE_ATP_BIND_1"/>
    <property type="match status" value="1"/>
</dbReference>
<dbReference type="Pfam" id="PF26142">
    <property type="entry name" value="DD_DDX21-DDX50"/>
    <property type="match status" value="1"/>
</dbReference>
<proteinExistence type="evidence at transcript level"/>
<dbReference type="EMBL" id="AK248128">
    <property type="protein sequence ID" value="BAF57642.1"/>
    <property type="molecule type" value="mRNA"/>
</dbReference>
<sequence length="627" mass="69849">IRHEVKIEEKSINDSEKENASAKPVKLKKVKTIKKDNEVEKVEGDLSNFPLSSDLQKKLQARGVKALFPIQIKTFHHIHTGKDVIAQAKTGTGKTFAFALPVLTKLENSGIDGLKSGRKPKVIVMAPTRELVSQIASDFESLISKNLKVLSIYGGVSYEKQTTALKNGVDIIAGAPGRVRDLINKGHLDLSKIEYVILDEVDRMLDMGFSDIVEEILSYIYPSETDKKGPQTLLFSATMPNWIHNIVKKYLKPDAIKVCLIDENGSKAASTVEHLAIQCPWRERAGTIPDIIRVHGGGNQARCIIFCERKKDADELASHSAMKSDCHVLHGDVPQEKRELVLKKFREGKYSVLVTTNVAARGLDVPDIDLVIQCHPPKDVEDYIHRSGRTGRAGRKGVCICFYEPKEKYDLQKVEKLAGFTFKRIFPPSAASIIEANLNDTIEAFKSIPETVCESFKESAIKLIEQFGAEKAMALALAKISGKVEELKNRSLLSSMEGFTTYMLTTNDEIKFKGYAYSALKKYISTEIVEQVKSLQFVKGRKSLVFDLASEHDESISTNWVDSNFNKLTKLSELPEIEKSEERNGGFRNGGQGRRPGGFNDRKFGMKRSFGGSFNGGNQSKLVKFDQ</sequence>
<name>A4V6M8_DUGJA</name>
<evidence type="ECO:0000256" key="8">
    <source>
        <dbReference type="SAM" id="MobiDB-lite"/>
    </source>
</evidence>
<evidence type="ECO:0000256" key="3">
    <source>
        <dbReference type="ARBA" id="ARBA00022741"/>
    </source>
</evidence>
<dbReference type="CDD" id="cd12937">
    <property type="entry name" value="GUCT_RH7_like"/>
    <property type="match status" value="1"/>
</dbReference>